<comment type="caution">
    <text evidence="2">The sequence shown here is derived from an EMBL/GenBank/DDBJ whole genome shotgun (WGS) entry which is preliminary data.</text>
</comment>
<dbReference type="Proteomes" id="UP000735302">
    <property type="component" value="Unassembled WGS sequence"/>
</dbReference>
<gene>
    <name evidence="2" type="ORF">PoB_005011400</name>
</gene>
<sequence>MHTANPQQGDLRLFGPQSGQGAVGGARTCYRMVPADLMDRGQTSVGTLARSWGLYDQRSPGGVPDSSWLQSSETRGKTVFPSESRSVEDK</sequence>
<protein>
    <submittedName>
        <fullName evidence="2">Uncharacterized protein</fullName>
    </submittedName>
</protein>
<feature type="region of interest" description="Disordered" evidence="1">
    <location>
        <begin position="54"/>
        <end position="90"/>
    </location>
</feature>
<dbReference type="AlphaFoldDB" id="A0AAV4BZ00"/>
<reference evidence="2 3" key="1">
    <citation type="journal article" date="2021" name="Elife">
        <title>Chloroplast acquisition without the gene transfer in kleptoplastic sea slugs, Plakobranchus ocellatus.</title>
        <authorList>
            <person name="Maeda T."/>
            <person name="Takahashi S."/>
            <person name="Yoshida T."/>
            <person name="Shimamura S."/>
            <person name="Takaki Y."/>
            <person name="Nagai Y."/>
            <person name="Toyoda A."/>
            <person name="Suzuki Y."/>
            <person name="Arimoto A."/>
            <person name="Ishii H."/>
            <person name="Satoh N."/>
            <person name="Nishiyama T."/>
            <person name="Hasebe M."/>
            <person name="Maruyama T."/>
            <person name="Minagawa J."/>
            <person name="Obokata J."/>
            <person name="Shigenobu S."/>
        </authorList>
    </citation>
    <scope>NUCLEOTIDE SEQUENCE [LARGE SCALE GENOMIC DNA]</scope>
</reference>
<organism evidence="2 3">
    <name type="scientific">Plakobranchus ocellatus</name>
    <dbReference type="NCBI Taxonomy" id="259542"/>
    <lineage>
        <taxon>Eukaryota</taxon>
        <taxon>Metazoa</taxon>
        <taxon>Spiralia</taxon>
        <taxon>Lophotrochozoa</taxon>
        <taxon>Mollusca</taxon>
        <taxon>Gastropoda</taxon>
        <taxon>Heterobranchia</taxon>
        <taxon>Euthyneura</taxon>
        <taxon>Panpulmonata</taxon>
        <taxon>Sacoglossa</taxon>
        <taxon>Placobranchoidea</taxon>
        <taxon>Plakobranchidae</taxon>
        <taxon>Plakobranchus</taxon>
    </lineage>
</organism>
<feature type="region of interest" description="Disordered" evidence="1">
    <location>
        <begin position="1"/>
        <end position="24"/>
    </location>
</feature>
<accession>A0AAV4BZ00</accession>
<evidence type="ECO:0000313" key="2">
    <source>
        <dbReference type="EMBL" id="GFO23609.1"/>
    </source>
</evidence>
<evidence type="ECO:0000313" key="3">
    <source>
        <dbReference type="Proteomes" id="UP000735302"/>
    </source>
</evidence>
<name>A0AAV4BZ00_9GAST</name>
<proteinExistence type="predicted"/>
<dbReference type="EMBL" id="BLXT01005511">
    <property type="protein sequence ID" value="GFO23609.1"/>
    <property type="molecule type" value="Genomic_DNA"/>
</dbReference>
<keyword evidence="3" id="KW-1185">Reference proteome</keyword>
<evidence type="ECO:0000256" key="1">
    <source>
        <dbReference type="SAM" id="MobiDB-lite"/>
    </source>
</evidence>